<dbReference type="AlphaFoldDB" id="A0A841PYL5"/>
<feature type="region of interest" description="Disordered" evidence="1">
    <location>
        <begin position="370"/>
        <end position="403"/>
    </location>
</feature>
<gene>
    <name evidence="3" type="ORF">HNR44_001244</name>
</gene>
<comment type="caution">
    <text evidence="3">The sequence shown here is derived from an EMBL/GenBank/DDBJ whole genome shotgun (WGS) entry which is preliminary data.</text>
</comment>
<evidence type="ECO:0000313" key="4">
    <source>
        <dbReference type="Proteomes" id="UP000568839"/>
    </source>
</evidence>
<keyword evidence="4" id="KW-1185">Reference proteome</keyword>
<accession>A0A841PYL5</accession>
<evidence type="ECO:0000313" key="3">
    <source>
        <dbReference type="EMBL" id="MBB6449295.1"/>
    </source>
</evidence>
<proteinExistence type="predicted"/>
<dbReference type="EMBL" id="JACHHJ010000001">
    <property type="protein sequence ID" value="MBB6449295.1"/>
    <property type="molecule type" value="Genomic_DNA"/>
</dbReference>
<dbReference type="RefSeq" id="WP_184403191.1">
    <property type="nucleotide sequence ID" value="NZ_JACHHJ010000001.1"/>
</dbReference>
<dbReference type="InterPro" id="IPR021136">
    <property type="entry name" value="Flagellar_hook_control-like_C"/>
</dbReference>
<dbReference type="Proteomes" id="UP000568839">
    <property type="component" value="Unassembled WGS sequence"/>
</dbReference>
<sequence>MTHSANKGSNGSFQMVGEESFGNGNSLFNHLLTHIQDRTGGLFQQENGSYGSLLDHTKALSDWKLFFPSIKEFLSEEDWGLAAKIIEETVREFKSLNGNEQDLLNSIKTLSTENPSIDALLEQIMTNIKQEAQHVDQEIAQQTEMEVIPTLAAILAFAVRNGESERIEPLRHRLSHYLQVHGSENVQIFRDKLQEHPLRLFSGYSYLDSIQSRGVLANLHRTEINRNGAWEGAALPRLIPVQNLAPAHFFTETVAAQPLNQGQQLFIHLGGHKTNHARAIEFVKQFQQAIRKGHLRMNGDGVQRLTVKLHPETLGRVDVQITRENGLMQARMLTTTNTTRELVEAQLPQLRNAFLQQQLAVDRIIVEQAGTFPPGEGKGDQPPAREDESQHDDETGNEQDHLQIHTFEEWLRLTMDEEI</sequence>
<dbReference type="InterPro" id="IPR038610">
    <property type="entry name" value="FliK-like_C_sf"/>
</dbReference>
<dbReference type="Pfam" id="PF02120">
    <property type="entry name" value="Flg_hook"/>
    <property type="match status" value="1"/>
</dbReference>
<evidence type="ECO:0000259" key="2">
    <source>
        <dbReference type="Pfam" id="PF02120"/>
    </source>
</evidence>
<feature type="domain" description="Flagellar hook-length control protein-like C-terminal" evidence="2">
    <location>
        <begin position="295"/>
        <end position="369"/>
    </location>
</feature>
<dbReference type="Gene3D" id="3.30.750.140">
    <property type="match status" value="1"/>
</dbReference>
<evidence type="ECO:0000256" key="1">
    <source>
        <dbReference type="SAM" id="MobiDB-lite"/>
    </source>
</evidence>
<organism evidence="3 4">
    <name type="scientific">Geomicrobium halophilum</name>
    <dbReference type="NCBI Taxonomy" id="549000"/>
    <lineage>
        <taxon>Bacteria</taxon>
        <taxon>Bacillati</taxon>
        <taxon>Bacillota</taxon>
        <taxon>Bacilli</taxon>
        <taxon>Bacillales</taxon>
        <taxon>Geomicrobium</taxon>
    </lineage>
</organism>
<protein>
    <recommendedName>
        <fullName evidence="2">Flagellar hook-length control protein-like C-terminal domain-containing protein</fullName>
    </recommendedName>
</protein>
<reference evidence="3 4" key="1">
    <citation type="submission" date="2020-08" db="EMBL/GenBank/DDBJ databases">
        <title>Genomic Encyclopedia of Type Strains, Phase IV (KMG-IV): sequencing the most valuable type-strain genomes for metagenomic binning, comparative biology and taxonomic classification.</title>
        <authorList>
            <person name="Goeker M."/>
        </authorList>
    </citation>
    <scope>NUCLEOTIDE SEQUENCE [LARGE SCALE GENOMIC DNA]</scope>
    <source>
        <strain evidence="3 4">DSM 21769</strain>
    </source>
</reference>
<dbReference type="CDD" id="cd17470">
    <property type="entry name" value="T3SS_Flik_C"/>
    <property type="match status" value="1"/>
</dbReference>
<name>A0A841PYL5_9BACL</name>
<feature type="compositionally biased region" description="Basic and acidic residues" evidence="1">
    <location>
        <begin position="377"/>
        <end position="403"/>
    </location>
</feature>